<name>A0A6J5EB16_9BURK</name>
<feature type="transmembrane region" description="Helical" evidence="6">
    <location>
        <begin position="394"/>
        <end position="414"/>
    </location>
</feature>
<feature type="transmembrane region" description="Helical" evidence="6">
    <location>
        <begin position="326"/>
        <end position="349"/>
    </location>
</feature>
<feature type="transmembrane region" description="Helical" evidence="6">
    <location>
        <begin position="241"/>
        <end position="263"/>
    </location>
</feature>
<feature type="domain" description="Major facilitator superfamily (MFS) profile" evidence="7">
    <location>
        <begin position="40"/>
        <end position="414"/>
    </location>
</feature>
<protein>
    <submittedName>
        <fullName evidence="8">Purine ribonucleoside efflux pump NepI</fullName>
    </submittedName>
</protein>
<evidence type="ECO:0000313" key="8">
    <source>
        <dbReference type="EMBL" id="CAB3762352.1"/>
    </source>
</evidence>
<dbReference type="Gene3D" id="1.20.1250.20">
    <property type="entry name" value="MFS general substrate transporter like domains"/>
    <property type="match status" value="1"/>
</dbReference>
<feature type="transmembrane region" description="Helical" evidence="6">
    <location>
        <begin position="361"/>
        <end position="382"/>
    </location>
</feature>
<keyword evidence="5 6" id="KW-0472">Membrane</keyword>
<dbReference type="PANTHER" id="PTHR43124">
    <property type="entry name" value="PURINE EFFLUX PUMP PBUE"/>
    <property type="match status" value="1"/>
</dbReference>
<proteinExistence type="predicted"/>
<evidence type="ECO:0000256" key="2">
    <source>
        <dbReference type="ARBA" id="ARBA00022475"/>
    </source>
</evidence>
<feature type="transmembrane region" description="Helical" evidence="6">
    <location>
        <begin position="131"/>
        <end position="152"/>
    </location>
</feature>
<feature type="transmembrane region" description="Helical" evidence="6">
    <location>
        <begin position="37"/>
        <end position="57"/>
    </location>
</feature>
<dbReference type="GO" id="GO:0022857">
    <property type="term" value="F:transmembrane transporter activity"/>
    <property type="evidence" value="ECO:0007669"/>
    <property type="project" value="InterPro"/>
</dbReference>
<dbReference type="InterPro" id="IPR020846">
    <property type="entry name" value="MFS_dom"/>
</dbReference>
<evidence type="ECO:0000313" key="9">
    <source>
        <dbReference type="Proteomes" id="UP000494329"/>
    </source>
</evidence>
<dbReference type="SUPFAM" id="SSF103473">
    <property type="entry name" value="MFS general substrate transporter"/>
    <property type="match status" value="1"/>
</dbReference>
<feature type="transmembrane region" description="Helical" evidence="6">
    <location>
        <begin position="164"/>
        <end position="186"/>
    </location>
</feature>
<keyword evidence="4 6" id="KW-1133">Transmembrane helix</keyword>
<dbReference type="EMBL" id="CADIKF010000031">
    <property type="protein sequence ID" value="CAB3762352.1"/>
    <property type="molecule type" value="Genomic_DNA"/>
</dbReference>
<dbReference type="InterPro" id="IPR036259">
    <property type="entry name" value="MFS_trans_sf"/>
</dbReference>
<evidence type="ECO:0000256" key="3">
    <source>
        <dbReference type="ARBA" id="ARBA00022692"/>
    </source>
</evidence>
<keyword evidence="9" id="KW-1185">Reference proteome</keyword>
<dbReference type="InterPro" id="IPR011701">
    <property type="entry name" value="MFS"/>
</dbReference>
<dbReference type="Pfam" id="PF07690">
    <property type="entry name" value="MFS_1"/>
    <property type="match status" value="1"/>
</dbReference>
<keyword evidence="2" id="KW-1003">Cell membrane</keyword>
<feature type="transmembrane region" description="Helical" evidence="6">
    <location>
        <begin position="275"/>
        <end position="295"/>
    </location>
</feature>
<dbReference type="Proteomes" id="UP000494329">
    <property type="component" value="Unassembled WGS sequence"/>
</dbReference>
<evidence type="ECO:0000256" key="4">
    <source>
        <dbReference type="ARBA" id="ARBA00022989"/>
    </source>
</evidence>
<comment type="subcellular location">
    <subcellularLocation>
        <location evidence="1">Cell membrane</location>
        <topology evidence="1">Multi-pass membrane protein</topology>
    </subcellularLocation>
</comment>
<keyword evidence="3 6" id="KW-0812">Transmembrane</keyword>
<sequence length="430" mass="44382">MPGCSFKLKSSVIMMMESNNPAGNGSPANEDSSPLRAWLAVGSVTIGAFAFVTTEFLPVGLLPQIAHDLGVTPGTAGLMVTTPGVIAALSAPGMMLGAGRIDRRYILIALSVMLLASNLISAFAPTFGWMLFGRALLGASLGGFWTLALAAASRLVKLHESARATAAILAGVTCATVIGVPLGTLISELASWRATFMATGVLVAIALAAQAALVPSLPSQAALRFADLLELVRRAHPRKSLLMVSLVFGAHFSSYTYIAPFLLRDAGFSMSSITWVLLGFGIIGFVSNFAVSTVVNRSLKAALMTMVVLMLTALVTMPLFRHSAPAVTAVLMAWGVAFGAIPLCLSVWMQRATPDLPEAGSAMFVGIIQVAIAVGSSVGGAIVDHAGIATDFRFGSVLAILGIIAVATLSAAGAPARVDELSEHVGAEKC</sequence>
<feature type="transmembrane region" description="Helical" evidence="6">
    <location>
        <begin position="302"/>
        <end position="320"/>
    </location>
</feature>
<dbReference type="InterPro" id="IPR050189">
    <property type="entry name" value="MFS_Efflux_Transporters"/>
</dbReference>
<dbReference type="AlphaFoldDB" id="A0A6J5EB16"/>
<dbReference type="PANTHER" id="PTHR43124:SF3">
    <property type="entry name" value="CHLORAMPHENICOL EFFLUX PUMP RV0191"/>
    <property type="match status" value="1"/>
</dbReference>
<accession>A0A6J5EB16</accession>
<organism evidence="8 9">
    <name type="scientific">Paraburkholderia solisilvae</name>
    <dbReference type="NCBI Taxonomy" id="624376"/>
    <lineage>
        <taxon>Bacteria</taxon>
        <taxon>Pseudomonadati</taxon>
        <taxon>Pseudomonadota</taxon>
        <taxon>Betaproteobacteria</taxon>
        <taxon>Burkholderiales</taxon>
        <taxon>Burkholderiaceae</taxon>
        <taxon>Paraburkholderia</taxon>
    </lineage>
</organism>
<dbReference type="GO" id="GO:0005886">
    <property type="term" value="C:plasma membrane"/>
    <property type="evidence" value="ECO:0007669"/>
    <property type="project" value="UniProtKB-SubCell"/>
</dbReference>
<evidence type="ECO:0000256" key="5">
    <source>
        <dbReference type="ARBA" id="ARBA00023136"/>
    </source>
</evidence>
<gene>
    <name evidence="8" type="primary">nepI</name>
    <name evidence="8" type="ORF">LMG29739_03861</name>
</gene>
<evidence type="ECO:0000256" key="6">
    <source>
        <dbReference type="SAM" id="Phobius"/>
    </source>
</evidence>
<dbReference type="PROSITE" id="PS50850">
    <property type="entry name" value="MFS"/>
    <property type="match status" value="1"/>
</dbReference>
<reference evidence="8 9" key="1">
    <citation type="submission" date="2020-04" db="EMBL/GenBank/DDBJ databases">
        <authorList>
            <person name="De Canck E."/>
        </authorList>
    </citation>
    <scope>NUCLEOTIDE SEQUENCE [LARGE SCALE GENOMIC DNA]</scope>
    <source>
        <strain evidence="8 9">LMG 29739</strain>
    </source>
</reference>
<dbReference type="CDD" id="cd17324">
    <property type="entry name" value="MFS_NepI_like"/>
    <property type="match status" value="1"/>
</dbReference>
<feature type="transmembrane region" description="Helical" evidence="6">
    <location>
        <begin position="77"/>
        <end position="98"/>
    </location>
</feature>
<evidence type="ECO:0000256" key="1">
    <source>
        <dbReference type="ARBA" id="ARBA00004651"/>
    </source>
</evidence>
<feature type="transmembrane region" description="Helical" evidence="6">
    <location>
        <begin position="105"/>
        <end position="125"/>
    </location>
</feature>
<feature type="transmembrane region" description="Helical" evidence="6">
    <location>
        <begin position="192"/>
        <end position="214"/>
    </location>
</feature>
<evidence type="ECO:0000259" key="7">
    <source>
        <dbReference type="PROSITE" id="PS50850"/>
    </source>
</evidence>